<dbReference type="EMBL" id="JABUFE010000006">
    <property type="protein sequence ID" value="NSX55512.1"/>
    <property type="molecule type" value="Genomic_DNA"/>
</dbReference>
<accession>A0ABX2IRJ0</accession>
<evidence type="ECO:0008006" key="3">
    <source>
        <dbReference type="Google" id="ProtNLM"/>
    </source>
</evidence>
<dbReference type="PROSITE" id="PS51257">
    <property type="entry name" value="PROKAR_LIPOPROTEIN"/>
    <property type="match status" value="1"/>
</dbReference>
<sequence length="195" mass="21823">MKRLFAFAFVLMLSGCFEINESSDRVMNEFSVSKDRVYLAVPQPYTQFGLVLSYRPIQQGQFKKCNGRADCDASYVIGAAMGATPPDGRMDIYIGPEGQRYRIISAPYERSGRFAYLKGWSYNGVSETNYTPEEYTHILNIQPGAVHVVGRGLQATPTEIGTVKAILRQRFGADVDHLSFRSVEPRRVSCKSDVS</sequence>
<dbReference type="Proteomes" id="UP000777935">
    <property type="component" value="Unassembled WGS sequence"/>
</dbReference>
<keyword evidence="2" id="KW-1185">Reference proteome</keyword>
<organism evidence="1 2">
    <name type="scientific">Parasulfitobacter algicola</name>
    <dbReference type="NCBI Taxonomy" id="2614809"/>
    <lineage>
        <taxon>Bacteria</taxon>
        <taxon>Pseudomonadati</taxon>
        <taxon>Pseudomonadota</taxon>
        <taxon>Alphaproteobacteria</taxon>
        <taxon>Rhodobacterales</taxon>
        <taxon>Roseobacteraceae</taxon>
        <taxon>Parasulfitobacter</taxon>
    </lineage>
</organism>
<dbReference type="RefSeq" id="WP_174138579.1">
    <property type="nucleotide sequence ID" value="NZ_JABUFE010000006.1"/>
</dbReference>
<evidence type="ECO:0000313" key="1">
    <source>
        <dbReference type="EMBL" id="NSX55512.1"/>
    </source>
</evidence>
<protein>
    <recommendedName>
        <fullName evidence="3">DUF4136 domain-containing protein</fullName>
    </recommendedName>
</protein>
<proteinExistence type="predicted"/>
<reference evidence="1 2" key="1">
    <citation type="submission" date="2020-06" db="EMBL/GenBank/DDBJ databases">
        <title>Sulfitobacter algicola sp. nov., isolated from green algae.</title>
        <authorList>
            <person name="Wang C."/>
        </authorList>
    </citation>
    <scope>NUCLEOTIDE SEQUENCE [LARGE SCALE GENOMIC DNA]</scope>
    <source>
        <strain evidence="1 2">1151</strain>
    </source>
</reference>
<gene>
    <name evidence="1" type="ORF">HRQ87_11920</name>
</gene>
<comment type="caution">
    <text evidence="1">The sequence shown here is derived from an EMBL/GenBank/DDBJ whole genome shotgun (WGS) entry which is preliminary data.</text>
</comment>
<evidence type="ECO:0000313" key="2">
    <source>
        <dbReference type="Proteomes" id="UP000777935"/>
    </source>
</evidence>
<name>A0ABX2IRJ0_9RHOB</name>